<protein>
    <recommendedName>
        <fullName evidence="2">protein-tyrosine-phosphatase</fullName>
        <ecNumber evidence="2">3.1.3.48</ecNumber>
    </recommendedName>
</protein>
<dbReference type="CDD" id="cd16343">
    <property type="entry name" value="LMWPTP"/>
    <property type="match status" value="1"/>
</dbReference>
<evidence type="ECO:0000256" key="4">
    <source>
        <dbReference type="ARBA" id="ARBA00022912"/>
    </source>
</evidence>
<dbReference type="PRINTS" id="PR00719">
    <property type="entry name" value="LMWPTPASE"/>
</dbReference>
<feature type="active site" description="Nucleophile" evidence="5">
    <location>
        <position position="12"/>
    </location>
</feature>
<evidence type="ECO:0000256" key="1">
    <source>
        <dbReference type="ARBA" id="ARBA00011063"/>
    </source>
</evidence>
<dbReference type="EMBL" id="FPCJ01000001">
    <property type="protein sequence ID" value="SFV29616.1"/>
    <property type="molecule type" value="Genomic_DNA"/>
</dbReference>
<dbReference type="Proteomes" id="UP000199537">
    <property type="component" value="Unassembled WGS sequence"/>
</dbReference>
<dbReference type="Pfam" id="PF01451">
    <property type="entry name" value="LMWPc"/>
    <property type="match status" value="1"/>
</dbReference>
<evidence type="ECO:0000256" key="2">
    <source>
        <dbReference type="ARBA" id="ARBA00013064"/>
    </source>
</evidence>
<dbReference type="AlphaFoldDB" id="A0A1I7N4W2"/>
<accession>A0A1I7N4W2</accession>
<name>A0A1I7N4W2_9BACT</name>
<feature type="active site" description="Proton donor" evidence="5">
    <location>
        <position position="128"/>
    </location>
</feature>
<gene>
    <name evidence="7" type="ORF">SAMN05660895_0591</name>
</gene>
<evidence type="ECO:0000313" key="8">
    <source>
        <dbReference type="Proteomes" id="UP000199537"/>
    </source>
</evidence>
<dbReference type="InterPro" id="IPR036196">
    <property type="entry name" value="Ptyr_pPase_sf"/>
</dbReference>
<reference evidence="8" key="1">
    <citation type="submission" date="2016-10" db="EMBL/GenBank/DDBJ databases">
        <authorList>
            <person name="Varghese N."/>
            <person name="Submissions S."/>
        </authorList>
    </citation>
    <scope>NUCLEOTIDE SEQUENCE [LARGE SCALE GENOMIC DNA]</scope>
    <source>
        <strain evidence="8">DSM 14807</strain>
    </source>
</reference>
<dbReference type="GO" id="GO:0004725">
    <property type="term" value="F:protein tyrosine phosphatase activity"/>
    <property type="evidence" value="ECO:0007669"/>
    <property type="project" value="UniProtKB-EC"/>
</dbReference>
<evidence type="ECO:0000313" key="7">
    <source>
        <dbReference type="EMBL" id="SFV29616.1"/>
    </source>
</evidence>
<dbReference type="PANTHER" id="PTHR11717">
    <property type="entry name" value="LOW MOLECULAR WEIGHT PROTEIN TYROSINE PHOSPHATASE"/>
    <property type="match status" value="1"/>
</dbReference>
<dbReference type="STRING" id="1393122.SAMN05660895_0591"/>
<organism evidence="7 8">
    <name type="scientific">Thermoflavifilum thermophilum</name>
    <dbReference type="NCBI Taxonomy" id="1393122"/>
    <lineage>
        <taxon>Bacteria</taxon>
        <taxon>Pseudomonadati</taxon>
        <taxon>Bacteroidota</taxon>
        <taxon>Chitinophagia</taxon>
        <taxon>Chitinophagales</taxon>
        <taxon>Chitinophagaceae</taxon>
        <taxon>Thermoflavifilum</taxon>
    </lineage>
</organism>
<sequence length="169" mass="19612">MHRLPTRVLMVCLGNICRSPMAEGIFRKLAEDYGLAVEVDSAGTSDWHAGEKPDRRAIATAKRHGIDISQHRARPFGRADFDRFDYIFVMDRDNLHQVMQQARHEDDRKKVFMLTEALSPQHPVSVPDPWFDDALFEPVFQQIKAASEAWLTKWIAHPEMKNTNRYQHD</sequence>
<keyword evidence="3" id="KW-0378">Hydrolase</keyword>
<dbReference type="SMART" id="SM00226">
    <property type="entry name" value="LMWPc"/>
    <property type="match status" value="1"/>
</dbReference>
<comment type="similarity">
    <text evidence="1">Belongs to the low molecular weight phosphotyrosine protein phosphatase family.</text>
</comment>
<keyword evidence="8" id="KW-1185">Reference proteome</keyword>
<proteinExistence type="inferred from homology"/>
<dbReference type="RefSeq" id="WP_245759875.1">
    <property type="nucleotide sequence ID" value="NZ_FPCJ01000001.1"/>
</dbReference>
<dbReference type="SUPFAM" id="SSF52788">
    <property type="entry name" value="Phosphotyrosine protein phosphatases I"/>
    <property type="match status" value="1"/>
</dbReference>
<evidence type="ECO:0000256" key="5">
    <source>
        <dbReference type="PIRSR" id="PIRSR617867-1"/>
    </source>
</evidence>
<evidence type="ECO:0000259" key="6">
    <source>
        <dbReference type="SMART" id="SM00226"/>
    </source>
</evidence>
<dbReference type="InterPro" id="IPR017867">
    <property type="entry name" value="Tyr_phospatase_low_mol_wt"/>
</dbReference>
<dbReference type="Gene3D" id="3.40.50.2300">
    <property type="match status" value="1"/>
</dbReference>
<feature type="active site" evidence="5">
    <location>
        <position position="18"/>
    </location>
</feature>
<evidence type="ECO:0000256" key="3">
    <source>
        <dbReference type="ARBA" id="ARBA00022801"/>
    </source>
</evidence>
<keyword evidence="4" id="KW-0904">Protein phosphatase</keyword>
<dbReference type="PANTHER" id="PTHR11717:SF7">
    <property type="entry name" value="LOW MOLECULAR WEIGHT PHOSPHOTYROSINE PROTEIN PHOSPHATASE"/>
    <property type="match status" value="1"/>
</dbReference>
<dbReference type="InterPro" id="IPR023485">
    <property type="entry name" value="Ptyr_pPase"/>
</dbReference>
<dbReference type="InterPro" id="IPR050438">
    <property type="entry name" value="LMW_PTPase"/>
</dbReference>
<dbReference type="EC" id="3.1.3.48" evidence="2"/>
<feature type="domain" description="Phosphotyrosine protein phosphatase I" evidence="6">
    <location>
        <begin position="6"/>
        <end position="153"/>
    </location>
</feature>